<dbReference type="EMBL" id="JAPWGM010000002">
    <property type="protein sequence ID" value="MCZ4243553.1"/>
    <property type="molecule type" value="Genomic_DNA"/>
</dbReference>
<protein>
    <submittedName>
        <fullName evidence="5">Class I SAM-dependent methyltransferase</fullName>
    </submittedName>
</protein>
<dbReference type="PANTHER" id="PTHR44942">
    <property type="entry name" value="METHYLTRANSF_11 DOMAIN-CONTAINING PROTEIN"/>
    <property type="match status" value="1"/>
</dbReference>
<dbReference type="InterPro" id="IPR029063">
    <property type="entry name" value="SAM-dependent_MTases_sf"/>
</dbReference>
<dbReference type="Proteomes" id="UP001144347">
    <property type="component" value="Unassembled WGS sequence"/>
</dbReference>
<keyword evidence="2 5" id="KW-0489">Methyltransferase</keyword>
<evidence type="ECO:0000256" key="2">
    <source>
        <dbReference type="ARBA" id="ARBA00022603"/>
    </source>
</evidence>
<dbReference type="GO" id="GO:0008168">
    <property type="term" value="F:methyltransferase activity"/>
    <property type="evidence" value="ECO:0007669"/>
    <property type="project" value="UniProtKB-KW"/>
</dbReference>
<evidence type="ECO:0000256" key="1">
    <source>
        <dbReference type="ARBA" id="ARBA00008361"/>
    </source>
</evidence>
<gene>
    <name evidence="5" type="ORF">O0955_05990</name>
</gene>
<comment type="caution">
    <text evidence="5">The sequence shown here is derived from an EMBL/GenBank/DDBJ whole genome shotgun (WGS) entry which is preliminary data.</text>
</comment>
<dbReference type="CDD" id="cd02440">
    <property type="entry name" value="AdoMet_MTases"/>
    <property type="match status" value="1"/>
</dbReference>
<dbReference type="InterPro" id="IPR051052">
    <property type="entry name" value="Diverse_substrate_MTase"/>
</dbReference>
<dbReference type="Pfam" id="PF08241">
    <property type="entry name" value="Methyltransf_11"/>
    <property type="match status" value="1"/>
</dbReference>
<evidence type="ECO:0000259" key="4">
    <source>
        <dbReference type="Pfam" id="PF08241"/>
    </source>
</evidence>
<dbReference type="InterPro" id="IPR013216">
    <property type="entry name" value="Methyltransf_11"/>
</dbReference>
<dbReference type="Gene3D" id="3.40.50.150">
    <property type="entry name" value="Vaccinia Virus protein VP39"/>
    <property type="match status" value="1"/>
</dbReference>
<comment type="similarity">
    <text evidence="1">Belongs to the methyltransferase superfamily.</text>
</comment>
<evidence type="ECO:0000313" key="5">
    <source>
        <dbReference type="EMBL" id="MCZ4243553.1"/>
    </source>
</evidence>
<feature type="domain" description="Methyltransferase type 11" evidence="4">
    <location>
        <begin position="45"/>
        <end position="136"/>
    </location>
</feature>
<dbReference type="RefSeq" id="WP_269426633.1">
    <property type="nucleotide sequence ID" value="NZ_JAPWGM010000002.1"/>
</dbReference>
<keyword evidence="6" id="KW-1185">Reference proteome</keyword>
<dbReference type="SUPFAM" id="SSF53335">
    <property type="entry name" value="S-adenosyl-L-methionine-dependent methyltransferases"/>
    <property type="match status" value="1"/>
</dbReference>
<keyword evidence="3" id="KW-0808">Transferase</keyword>
<name>A0ABT4L6L5_9SPHI</name>
<accession>A0ABT4L6L5</accession>
<evidence type="ECO:0000313" key="6">
    <source>
        <dbReference type="Proteomes" id="UP001144347"/>
    </source>
</evidence>
<reference evidence="5" key="1">
    <citation type="submission" date="2022-12" db="EMBL/GenBank/DDBJ databases">
        <title>Genome sequence of HCMS5-2.</title>
        <authorList>
            <person name="Woo H."/>
        </authorList>
    </citation>
    <scope>NUCLEOTIDE SEQUENCE</scope>
    <source>
        <strain evidence="5">HCMS5-2</strain>
    </source>
</reference>
<evidence type="ECO:0000256" key="3">
    <source>
        <dbReference type="ARBA" id="ARBA00022679"/>
    </source>
</evidence>
<dbReference type="PANTHER" id="PTHR44942:SF4">
    <property type="entry name" value="METHYLTRANSFERASE TYPE 11 DOMAIN-CONTAINING PROTEIN"/>
    <property type="match status" value="1"/>
</dbReference>
<proteinExistence type="inferred from homology"/>
<dbReference type="GO" id="GO:0032259">
    <property type="term" value="P:methylation"/>
    <property type="evidence" value="ECO:0007669"/>
    <property type="project" value="UniProtKB-KW"/>
</dbReference>
<sequence length="251" mass="29109">MNLSSTTRFSKRSNDYQKYRPSYPEAVVTYLEQTIGLNKDSKIADIGSGTGIFSALLLKHGYALKGIEPNEDMRLHAENRLSHYDYFESVDGTAEETGLDNQSIDLITAAQSFHWFDIPRVKEEFYRIAKPGAHVLLIWNILQDRTDFLKEYQALKAKYAPDVVHPHRANLENIQDFFKPHELTIQNLYHSQNLDKTSLKGYLLSFSTVPLFDHPDYDSMIEELEILFDQHEHNGQVKMEYETRLYLAQIS</sequence>
<organism evidence="5 6">
    <name type="scientific">Pedobacter punctiformis</name>
    <dbReference type="NCBI Taxonomy" id="3004097"/>
    <lineage>
        <taxon>Bacteria</taxon>
        <taxon>Pseudomonadati</taxon>
        <taxon>Bacteroidota</taxon>
        <taxon>Sphingobacteriia</taxon>
        <taxon>Sphingobacteriales</taxon>
        <taxon>Sphingobacteriaceae</taxon>
        <taxon>Pedobacter</taxon>
    </lineage>
</organism>